<proteinExistence type="inferred from homology"/>
<dbReference type="KEGG" id="els:106024346"/>
<dbReference type="PANTHER" id="PTHR46949">
    <property type="entry name" value="LEUCINE REPEAT ADAPTER PROTEIN 25"/>
    <property type="match status" value="1"/>
</dbReference>
<evidence type="ECO:0000313" key="4">
    <source>
        <dbReference type="Proteomes" id="UP000265140"/>
    </source>
</evidence>
<dbReference type="GeneTree" id="ENSGT00940000153370"/>
<sequence length="176" mass="19603">MNGFQSTPQECLGSVCSVEGLPPLPKGLSGILNSSGGSWRDIEKVYRKLTRIQADISKSRVSDSLSRCKPSSLDAALALLRKEMVGLRQLDMSLLCQLWSLYESTQEYKGAYQDISSSLMSENTFTTENCYSEEEDDEEDSDGENVPRDPPGTALTLQPTENSRDQWIKESFHIPL</sequence>
<evidence type="ECO:0000313" key="3">
    <source>
        <dbReference type="Ensembl" id="ENSELUP00000060382.1"/>
    </source>
</evidence>
<keyword evidence="4" id="KW-1185">Reference proteome</keyword>
<dbReference type="GeneID" id="106024346"/>
<dbReference type="PANTHER" id="PTHR46949:SF2">
    <property type="entry name" value="LEUCINE REPEAT ADAPTER PROTEIN 25"/>
    <property type="match status" value="1"/>
</dbReference>
<evidence type="ECO:0000256" key="1">
    <source>
        <dbReference type="ARBA" id="ARBA00038125"/>
    </source>
</evidence>
<reference evidence="3" key="3">
    <citation type="submission" date="2025-08" db="UniProtKB">
        <authorList>
            <consortium name="Ensembl"/>
        </authorList>
    </citation>
    <scope>IDENTIFICATION</scope>
</reference>
<organism evidence="3 4">
    <name type="scientific">Esox lucius</name>
    <name type="common">Northern pike</name>
    <dbReference type="NCBI Taxonomy" id="8010"/>
    <lineage>
        <taxon>Eukaryota</taxon>
        <taxon>Metazoa</taxon>
        <taxon>Chordata</taxon>
        <taxon>Craniata</taxon>
        <taxon>Vertebrata</taxon>
        <taxon>Euteleostomi</taxon>
        <taxon>Actinopterygii</taxon>
        <taxon>Neopterygii</taxon>
        <taxon>Teleostei</taxon>
        <taxon>Protacanthopterygii</taxon>
        <taxon>Esociformes</taxon>
        <taxon>Esocidae</taxon>
        <taxon>Esox</taxon>
    </lineage>
</organism>
<evidence type="ECO:0000256" key="2">
    <source>
        <dbReference type="SAM" id="MobiDB-lite"/>
    </source>
</evidence>
<accession>A0A6Q2Y4G6</accession>
<dbReference type="OrthoDB" id="1681166at2759"/>
<dbReference type="RefSeq" id="XP_012989802.1">
    <property type="nucleotide sequence ID" value="XM_013134348.4"/>
</dbReference>
<dbReference type="OMA" id="KESFHIP"/>
<dbReference type="Bgee" id="ENSELUG00000031645">
    <property type="expression patterns" value="Expressed in embryo and 12 other cell types or tissues"/>
</dbReference>
<feature type="region of interest" description="Disordered" evidence="2">
    <location>
        <begin position="130"/>
        <end position="161"/>
    </location>
</feature>
<name>A0A6Q2Y4G6_ESOLU</name>
<comment type="similarity">
    <text evidence="1">Belongs to the FAM89 family.</text>
</comment>
<dbReference type="InParanoid" id="A0A6Q2Y4G6"/>
<reference evidence="4" key="1">
    <citation type="journal article" date="2014" name="PLoS ONE">
        <title>The genome and linkage map of the northern pike (Esox lucius): conserved synteny revealed between the salmonid sister group and the Neoteleostei.</title>
        <authorList>
            <person name="Rondeau E.B."/>
            <person name="Minkley D.R."/>
            <person name="Leong J.S."/>
            <person name="Messmer A.M."/>
            <person name="Jantzen J.R."/>
            <person name="von Schalburg K.R."/>
            <person name="Lemon C."/>
            <person name="Bird N.H."/>
            <person name="Koop B.F."/>
        </authorList>
    </citation>
    <scope>NUCLEOTIDE SEQUENCE</scope>
</reference>
<reference evidence="3" key="2">
    <citation type="submission" date="2020-02" db="EMBL/GenBank/DDBJ databases">
        <title>Esox lucius (northern pike) genome, fEsoLuc1, primary haplotype.</title>
        <authorList>
            <person name="Myers G."/>
            <person name="Karagic N."/>
            <person name="Meyer A."/>
            <person name="Pippel M."/>
            <person name="Reichard M."/>
            <person name="Winkler S."/>
            <person name="Tracey A."/>
            <person name="Sims Y."/>
            <person name="Howe K."/>
            <person name="Rhie A."/>
            <person name="Formenti G."/>
            <person name="Durbin R."/>
            <person name="Fedrigo O."/>
            <person name="Jarvis E.D."/>
        </authorList>
    </citation>
    <scope>NUCLEOTIDE SEQUENCE [LARGE SCALE GENOMIC DNA]</scope>
</reference>
<dbReference type="Proteomes" id="UP000265140">
    <property type="component" value="Chromosome 7"/>
</dbReference>
<dbReference type="Ensembl" id="ENSELUT00000055423.2">
    <property type="protein sequence ID" value="ENSELUP00000060382.1"/>
    <property type="gene ID" value="ENSELUG00000031645.2"/>
</dbReference>
<protein>
    <recommendedName>
        <fullName evidence="5">Family with sequence similarity 89 member B</fullName>
    </recommendedName>
</protein>
<evidence type="ECO:0008006" key="5">
    <source>
        <dbReference type="Google" id="ProtNLM"/>
    </source>
</evidence>
<dbReference type="AlphaFoldDB" id="A0A6Q2Y4G6"/>
<reference evidence="3" key="4">
    <citation type="submission" date="2025-09" db="UniProtKB">
        <authorList>
            <consortium name="Ensembl"/>
        </authorList>
    </citation>
    <scope>IDENTIFICATION</scope>
</reference>
<feature type="compositionally biased region" description="Acidic residues" evidence="2">
    <location>
        <begin position="131"/>
        <end position="143"/>
    </location>
</feature>
<gene>
    <name evidence="3" type="primary">FAM89B</name>
</gene>
<dbReference type="CTD" id="23625"/>